<proteinExistence type="predicted"/>
<organism evidence="1">
    <name type="scientific">Arundo donax</name>
    <name type="common">Giant reed</name>
    <name type="synonym">Donax arundinaceus</name>
    <dbReference type="NCBI Taxonomy" id="35708"/>
    <lineage>
        <taxon>Eukaryota</taxon>
        <taxon>Viridiplantae</taxon>
        <taxon>Streptophyta</taxon>
        <taxon>Embryophyta</taxon>
        <taxon>Tracheophyta</taxon>
        <taxon>Spermatophyta</taxon>
        <taxon>Magnoliopsida</taxon>
        <taxon>Liliopsida</taxon>
        <taxon>Poales</taxon>
        <taxon>Poaceae</taxon>
        <taxon>PACMAD clade</taxon>
        <taxon>Arundinoideae</taxon>
        <taxon>Arundineae</taxon>
        <taxon>Arundo</taxon>
    </lineage>
</organism>
<sequence>MWQADVLFELFLPSHLFCCKTPAEVLQTGSSGCSQILSSHPLCFKSLEFSYTLFDAS</sequence>
<name>A0A0A9DUG5_ARUDO</name>
<protein>
    <submittedName>
        <fullName evidence="1">Uncharacterized protein</fullName>
    </submittedName>
</protein>
<dbReference type="EMBL" id="GBRH01208590">
    <property type="protein sequence ID" value="JAD89305.1"/>
    <property type="molecule type" value="Transcribed_RNA"/>
</dbReference>
<reference evidence="1" key="1">
    <citation type="submission" date="2014-09" db="EMBL/GenBank/DDBJ databases">
        <authorList>
            <person name="Magalhaes I.L.F."/>
            <person name="Oliveira U."/>
            <person name="Santos F.R."/>
            <person name="Vidigal T.H.D.A."/>
            <person name="Brescovit A.D."/>
            <person name="Santos A.J."/>
        </authorList>
    </citation>
    <scope>NUCLEOTIDE SEQUENCE</scope>
    <source>
        <tissue evidence="1">Shoot tissue taken approximately 20 cm above the soil surface</tissue>
    </source>
</reference>
<evidence type="ECO:0000313" key="1">
    <source>
        <dbReference type="EMBL" id="JAD89305.1"/>
    </source>
</evidence>
<reference evidence="1" key="2">
    <citation type="journal article" date="2015" name="Data Brief">
        <title>Shoot transcriptome of the giant reed, Arundo donax.</title>
        <authorList>
            <person name="Barrero R.A."/>
            <person name="Guerrero F.D."/>
            <person name="Moolhuijzen P."/>
            <person name="Goolsby J.A."/>
            <person name="Tidwell J."/>
            <person name="Bellgard S.E."/>
            <person name="Bellgard M.I."/>
        </authorList>
    </citation>
    <scope>NUCLEOTIDE SEQUENCE</scope>
    <source>
        <tissue evidence="1">Shoot tissue taken approximately 20 cm above the soil surface</tissue>
    </source>
</reference>
<dbReference type="AlphaFoldDB" id="A0A0A9DUG5"/>
<accession>A0A0A9DUG5</accession>